<evidence type="ECO:0008006" key="3">
    <source>
        <dbReference type="Google" id="ProtNLM"/>
    </source>
</evidence>
<dbReference type="EMBL" id="MYFO01000006">
    <property type="protein sequence ID" value="TFE89844.1"/>
    <property type="molecule type" value="Genomic_DNA"/>
</dbReference>
<gene>
    <name evidence="1" type="ORF">B5M42_07065</name>
</gene>
<dbReference type="Proteomes" id="UP000298246">
    <property type="component" value="Unassembled WGS sequence"/>
</dbReference>
<name>A0A4Y8Q6G1_9BACL</name>
<dbReference type="AlphaFoldDB" id="A0A4Y8Q6G1"/>
<dbReference type="Pfam" id="PF10835">
    <property type="entry name" value="DUF2573"/>
    <property type="match status" value="1"/>
</dbReference>
<dbReference type="OrthoDB" id="2619783at2"/>
<evidence type="ECO:0000313" key="2">
    <source>
        <dbReference type="Proteomes" id="UP000298246"/>
    </source>
</evidence>
<comment type="caution">
    <text evidence="1">The sequence shown here is derived from an EMBL/GenBank/DDBJ whole genome shotgun (WGS) entry which is preliminary data.</text>
</comment>
<dbReference type="RefSeq" id="WP_134751156.1">
    <property type="nucleotide sequence ID" value="NZ_MYFO02000006.1"/>
</dbReference>
<reference evidence="1 2" key="1">
    <citation type="submission" date="2017-03" db="EMBL/GenBank/DDBJ databases">
        <title>Isolation of Levoglucosan Utilizing Bacteria.</title>
        <authorList>
            <person name="Arya A.S."/>
        </authorList>
    </citation>
    <scope>NUCLEOTIDE SEQUENCE [LARGE SCALE GENOMIC DNA]</scope>
    <source>
        <strain evidence="1 2">MEC069</strain>
    </source>
</reference>
<sequence>MNPEFAKQFDSLIEKMAELVTGDTSPEMLEKVKIWAVYNHAHKALPHLTGHWAQQYPEGKADIRAIFEEIRSANQALQAARSERQE</sequence>
<accession>A0A4Y8Q6G1</accession>
<dbReference type="InterPro" id="IPR020393">
    <property type="entry name" value="Uncharacterised_YusU"/>
</dbReference>
<keyword evidence="2" id="KW-1185">Reference proteome</keyword>
<organism evidence="1 2">
    <name type="scientific">Paenibacillus athensensis</name>
    <dbReference type="NCBI Taxonomy" id="1967502"/>
    <lineage>
        <taxon>Bacteria</taxon>
        <taxon>Bacillati</taxon>
        <taxon>Bacillota</taxon>
        <taxon>Bacilli</taxon>
        <taxon>Bacillales</taxon>
        <taxon>Paenibacillaceae</taxon>
        <taxon>Paenibacillus</taxon>
    </lineage>
</organism>
<proteinExistence type="predicted"/>
<protein>
    <recommendedName>
        <fullName evidence="3">DUF2573 domain-containing protein</fullName>
    </recommendedName>
</protein>
<evidence type="ECO:0000313" key="1">
    <source>
        <dbReference type="EMBL" id="TFE89844.1"/>
    </source>
</evidence>